<dbReference type="RefSeq" id="WP_121284302.1">
    <property type="nucleotide sequence ID" value="NZ_RCCK01000011.1"/>
</dbReference>
<keyword evidence="5 6" id="KW-0472">Membrane</keyword>
<feature type="transmembrane region" description="Helical" evidence="6">
    <location>
        <begin position="179"/>
        <end position="197"/>
    </location>
</feature>
<keyword evidence="4 6" id="KW-1133">Transmembrane helix</keyword>
<evidence type="ECO:0000313" key="9">
    <source>
        <dbReference type="Proteomes" id="UP000273898"/>
    </source>
</evidence>
<name>A0A497Y3S9_9SPHI</name>
<evidence type="ECO:0000256" key="5">
    <source>
        <dbReference type="ARBA" id="ARBA00023136"/>
    </source>
</evidence>
<dbReference type="EMBL" id="RCCK01000011">
    <property type="protein sequence ID" value="RLJ77553.1"/>
    <property type="molecule type" value="Genomic_DNA"/>
</dbReference>
<proteinExistence type="inferred from homology"/>
<evidence type="ECO:0000256" key="1">
    <source>
        <dbReference type="ARBA" id="ARBA00004141"/>
    </source>
</evidence>
<accession>A0A497Y3S9</accession>
<evidence type="ECO:0000256" key="6">
    <source>
        <dbReference type="RuleBase" id="RU004379"/>
    </source>
</evidence>
<evidence type="ECO:0000313" key="8">
    <source>
        <dbReference type="EMBL" id="TFB33236.1"/>
    </source>
</evidence>
<feature type="transmembrane region" description="Helical" evidence="6">
    <location>
        <begin position="124"/>
        <end position="144"/>
    </location>
</feature>
<dbReference type="AlphaFoldDB" id="A0A497Y3S9"/>
<comment type="subcellular location">
    <subcellularLocation>
        <location evidence="1">Membrane</location>
        <topology evidence="1">Multi-pass membrane protein</topology>
    </subcellularLocation>
</comment>
<dbReference type="InterPro" id="IPR006214">
    <property type="entry name" value="Bax_inhibitor_1-related"/>
</dbReference>
<evidence type="ECO:0000256" key="4">
    <source>
        <dbReference type="ARBA" id="ARBA00022989"/>
    </source>
</evidence>
<dbReference type="GO" id="GO:0005886">
    <property type="term" value="C:plasma membrane"/>
    <property type="evidence" value="ECO:0007669"/>
    <property type="project" value="TreeGrafter"/>
</dbReference>
<protein>
    <submittedName>
        <fullName evidence="8">Bax inhibitor-1/YccA family protein</fullName>
    </submittedName>
</protein>
<dbReference type="PANTHER" id="PTHR23291:SF50">
    <property type="entry name" value="PROTEIN LIFEGUARD 4"/>
    <property type="match status" value="1"/>
</dbReference>
<dbReference type="Pfam" id="PF01027">
    <property type="entry name" value="Bax1-I"/>
    <property type="match status" value="1"/>
</dbReference>
<evidence type="ECO:0000313" key="7">
    <source>
        <dbReference type="EMBL" id="RLJ77553.1"/>
    </source>
</evidence>
<evidence type="ECO:0000256" key="2">
    <source>
        <dbReference type="ARBA" id="ARBA00010350"/>
    </source>
</evidence>
<comment type="caution">
    <text evidence="7">The sequence shown here is derived from an EMBL/GenBank/DDBJ whole genome shotgun (WGS) entry which is preliminary data.</text>
</comment>
<gene>
    <name evidence="7" type="ORF">BCL90_2645</name>
    <name evidence="8" type="ORF">E3V97_04115</name>
</gene>
<dbReference type="EMBL" id="SOPX01000001">
    <property type="protein sequence ID" value="TFB33236.1"/>
    <property type="molecule type" value="Genomic_DNA"/>
</dbReference>
<keyword evidence="10" id="KW-1185">Reference proteome</keyword>
<dbReference type="CDD" id="cd10432">
    <property type="entry name" value="BI-1-like_bacterial"/>
    <property type="match status" value="1"/>
</dbReference>
<organism evidence="7 9">
    <name type="scientific">Pedobacter alluvionis</name>
    <dbReference type="NCBI Taxonomy" id="475253"/>
    <lineage>
        <taxon>Bacteria</taxon>
        <taxon>Pseudomonadati</taxon>
        <taxon>Bacteroidota</taxon>
        <taxon>Sphingobacteriia</taxon>
        <taxon>Sphingobacteriales</taxon>
        <taxon>Sphingobacteriaceae</taxon>
        <taxon>Pedobacter</taxon>
    </lineage>
</organism>
<feature type="transmembrane region" description="Helical" evidence="6">
    <location>
        <begin position="97"/>
        <end position="118"/>
    </location>
</feature>
<dbReference type="Proteomes" id="UP000297429">
    <property type="component" value="Unassembled WGS sequence"/>
</dbReference>
<reference evidence="8 10" key="2">
    <citation type="submission" date="2019-03" db="EMBL/GenBank/DDBJ databases">
        <authorList>
            <person name="He R.-H."/>
        </authorList>
    </citation>
    <scope>NUCLEOTIDE SEQUENCE [LARGE SCALE GENOMIC DNA]</scope>
    <source>
        <strain evidence="8 10">DSM 19624</strain>
    </source>
</reference>
<evidence type="ECO:0000256" key="3">
    <source>
        <dbReference type="ARBA" id="ARBA00022692"/>
    </source>
</evidence>
<sequence>MEQQNYQYQDNSVFVQEKSVSKKFFANVFLWMFVALSLSTVAAYLFGTNEQLMQYLLNINPATGKVSMSIFGYVAMFAPLGLVLLMGFGLSRLSLPALIGVFVLYSLLTGVSLSFILLTYTSGSVVSCFAGAAGIFGIMAFMGYTTNIDLSKFGPILMVGVIGLIIASVINMFVQSEHFSLFMAFIGIAIFTALTAYDVQKIKRIGEGIEASGEQVLQIESKKMAIVAALSLYLDFLNIFLFLLRIFGSRK</sequence>
<dbReference type="OrthoDB" id="9793828at2"/>
<evidence type="ECO:0000313" key="10">
    <source>
        <dbReference type="Proteomes" id="UP000297429"/>
    </source>
</evidence>
<feature type="transmembrane region" description="Helical" evidence="6">
    <location>
        <begin position="156"/>
        <end position="173"/>
    </location>
</feature>
<comment type="similarity">
    <text evidence="2 6">Belongs to the BI1 family.</text>
</comment>
<dbReference type="Proteomes" id="UP000273898">
    <property type="component" value="Unassembled WGS sequence"/>
</dbReference>
<feature type="transmembrane region" description="Helical" evidence="6">
    <location>
        <begin position="24"/>
        <end position="46"/>
    </location>
</feature>
<dbReference type="PANTHER" id="PTHR23291">
    <property type="entry name" value="BAX INHIBITOR-RELATED"/>
    <property type="match status" value="1"/>
</dbReference>
<feature type="transmembrane region" description="Helical" evidence="6">
    <location>
        <begin position="66"/>
        <end position="90"/>
    </location>
</feature>
<keyword evidence="3 6" id="KW-0812">Transmembrane</keyword>
<feature type="transmembrane region" description="Helical" evidence="6">
    <location>
        <begin position="225"/>
        <end position="247"/>
    </location>
</feature>
<reference evidence="7 9" key="1">
    <citation type="submission" date="2018-10" db="EMBL/GenBank/DDBJ databases">
        <title>Genomic Encyclopedia of Archaeal and Bacterial Type Strains, Phase II (KMG-II): from individual species to whole genera.</title>
        <authorList>
            <person name="Goeker M."/>
        </authorList>
    </citation>
    <scope>NUCLEOTIDE SEQUENCE [LARGE SCALE GENOMIC DNA]</scope>
    <source>
        <strain evidence="7 9">DSM 19624</strain>
    </source>
</reference>